<reference evidence="2 3" key="1">
    <citation type="submission" date="2006-09" db="EMBL/GenBank/DDBJ databases">
        <title>Sequence and annotation of the 288-kb ATCV-1 virus that infects an endosymbiotic Chlorella strain of the heliozoon Acanthocystis turfacea.</title>
        <authorList>
            <person name="Fitzgerald L.A."/>
            <person name="Graves M.V."/>
            <person name="Li X."/>
            <person name="Pfitzner A.J.P."/>
            <person name="Hartigan J."/>
            <person name="Van Etten J.L."/>
        </authorList>
    </citation>
    <scope>NUCLEOTIDE SEQUENCE [LARGE SCALE GENOMIC DNA]</scope>
    <source>
        <strain evidence="2 3">ATCV-1</strain>
    </source>
</reference>
<dbReference type="KEGG" id="vg:5470555"/>
<keyword evidence="1" id="KW-0812">Transmembrane</keyword>
<gene>
    <name evidence="2" type="primary">z370L</name>
    <name evidence="2" type="ORF">ATCV1_z370L</name>
</gene>
<keyword evidence="1" id="KW-0472">Membrane</keyword>
<dbReference type="RefSeq" id="YP_001426851.1">
    <property type="nucleotide sequence ID" value="NC_008724.1"/>
</dbReference>
<proteinExistence type="predicted"/>
<keyword evidence="3" id="KW-1185">Reference proteome</keyword>
<organism evidence="2 3">
    <name type="scientific">Chlorovirus heliozoae</name>
    <dbReference type="NCBI Taxonomy" id="322019"/>
    <lineage>
        <taxon>Viruses</taxon>
        <taxon>Varidnaviria</taxon>
        <taxon>Bamfordvirae</taxon>
        <taxon>Nucleocytoviricota</taxon>
        <taxon>Megaviricetes</taxon>
        <taxon>Algavirales</taxon>
        <taxon>Phycodnaviridae</taxon>
        <taxon>Chlorovirus</taxon>
    </lineage>
</organism>
<dbReference type="EMBL" id="EF101928">
    <property type="protein sequence ID" value="ABT16504.1"/>
    <property type="molecule type" value="Genomic_DNA"/>
</dbReference>
<sequence length="66" mass="7416">MFFIKLFQKSFVTFFVAINKTTPTIMALMPAFIIKLPAATAMSSVINFELSLNTCEIVSFEARSFV</sequence>
<evidence type="ECO:0000313" key="2">
    <source>
        <dbReference type="EMBL" id="ABT16504.1"/>
    </source>
</evidence>
<feature type="transmembrane region" description="Helical" evidence="1">
    <location>
        <begin position="12"/>
        <end position="34"/>
    </location>
</feature>
<accession>A7K8Y0</accession>
<evidence type="ECO:0000256" key="1">
    <source>
        <dbReference type="SAM" id="Phobius"/>
    </source>
</evidence>
<protein>
    <submittedName>
        <fullName evidence="2">Uncharacterized protein z370L</fullName>
    </submittedName>
</protein>
<keyword evidence="1" id="KW-1133">Transmembrane helix</keyword>
<name>A7K8Y0_9PHYC</name>
<dbReference type="Proteomes" id="UP000202420">
    <property type="component" value="Segment"/>
</dbReference>
<dbReference type="GeneID" id="5470555"/>
<evidence type="ECO:0000313" key="3">
    <source>
        <dbReference type="Proteomes" id="UP000202420"/>
    </source>
</evidence>